<dbReference type="NCBIfam" id="NF003558">
    <property type="entry name" value="PRK05231.1"/>
    <property type="match status" value="1"/>
</dbReference>
<evidence type="ECO:0000256" key="6">
    <source>
        <dbReference type="ARBA" id="ARBA00022840"/>
    </source>
</evidence>
<dbReference type="HAMAP" id="MF_00301">
    <property type="entry name" value="Homoser_kinase_2"/>
    <property type="match status" value="1"/>
</dbReference>
<comment type="pathway">
    <text evidence="8">Amino-acid biosynthesis; L-threonine biosynthesis; L-threonine from L-aspartate: step 4/5.</text>
</comment>
<dbReference type="GO" id="GO:0005524">
    <property type="term" value="F:ATP binding"/>
    <property type="evidence" value="ECO:0007669"/>
    <property type="project" value="UniProtKB-KW"/>
</dbReference>
<keyword evidence="6 8" id="KW-0067">ATP-binding</keyword>
<dbReference type="EC" id="2.7.1.39" evidence="8"/>
<dbReference type="GO" id="GO:0004413">
    <property type="term" value="F:homoserine kinase activity"/>
    <property type="evidence" value="ECO:0007669"/>
    <property type="project" value="UniProtKB-UniRule"/>
</dbReference>
<evidence type="ECO:0000256" key="3">
    <source>
        <dbReference type="ARBA" id="ARBA00022697"/>
    </source>
</evidence>
<dbReference type="CDD" id="cd05153">
    <property type="entry name" value="HomoserineK_II"/>
    <property type="match status" value="1"/>
</dbReference>
<sequence>MSVYTPLTLKEVQDFAAPYGLEVVDLIPIQGGIQNTNYFLVAQDGTHYVLTVFEDMDEQAAGELVPVLEHLGEAGLAVAVPLSYAGKAIHSIKQKPAQIAPRLIGEHPMPASIAQVEAIAVAQAKMHVALKDFPLKRAFVRDHAYWLAVSQEIKPSLSEADKVLLSKLLGLYEALTAIYPDRPKGFIHSDLFRDNTLFEGDQLQGILDFYELNQDEWLFDIAITLNDFCTEYPQVSLNEDKAMAFLKAYDRIRPLTEDEKACLELYLAMAAGRFWMMRLQVAQKNALQGRSGDAILQKNPLEMRNMLIERLKFVTA</sequence>
<dbReference type="EMBL" id="JAWJYY010000001">
    <property type="protein sequence ID" value="MDV4316838.1"/>
    <property type="molecule type" value="Genomic_DNA"/>
</dbReference>
<dbReference type="InterPro" id="IPR005280">
    <property type="entry name" value="Homoserine_kinase_II"/>
</dbReference>
<comment type="similarity">
    <text evidence="7 8">Belongs to the pseudomonas-type ThrB family.</text>
</comment>
<dbReference type="Gene3D" id="3.90.1200.10">
    <property type="match status" value="1"/>
</dbReference>
<keyword evidence="4 8" id="KW-0547">Nucleotide-binding</keyword>
<keyword evidence="5 8" id="KW-0418">Kinase</keyword>
<comment type="catalytic activity">
    <reaction evidence="8">
        <text>L-homoserine + ATP = O-phospho-L-homoserine + ADP + H(+)</text>
        <dbReference type="Rhea" id="RHEA:13985"/>
        <dbReference type="ChEBI" id="CHEBI:15378"/>
        <dbReference type="ChEBI" id="CHEBI:30616"/>
        <dbReference type="ChEBI" id="CHEBI:57476"/>
        <dbReference type="ChEBI" id="CHEBI:57590"/>
        <dbReference type="ChEBI" id="CHEBI:456216"/>
        <dbReference type="EC" id="2.7.1.39"/>
    </reaction>
</comment>
<dbReference type="Pfam" id="PF01636">
    <property type="entry name" value="APH"/>
    <property type="match status" value="1"/>
</dbReference>
<dbReference type="AlphaFoldDB" id="A0AAW8Z2F3"/>
<evidence type="ECO:0000256" key="2">
    <source>
        <dbReference type="ARBA" id="ARBA00022679"/>
    </source>
</evidence>
<dbReference type="PANTHER" id="PTHR21064:SF6">
    <property type="entry name" value="AMINOGLYCOSIDE PHOSPHOTRANSFERASE DOMAIN-CONTAINING PROTEIN"/>
    <property type="match status" value="1"/>
</dbReference>
<feature type="domain" description="Aminoglycoside phosphotransferase" evidence="9">
    <location>
        <begin position="26"/>
        <end position="255"/>
    </location>
</feature>
<dbReference type="InterPro" id="IPR011009">
    <property type="entry name" value="Kinase-like_dom_sf"/>
</dbReference>
<evidence type="ECO:0000256" key="7">
    <source>
        <dbReference type="ARBA" id="ARBA00038240"/>
    </source>
</evidence>
<dbReference type="Proteomes" id="UP001284654">
    <property type="component" value="Unassembled WGS sequence"/>
</dbReference>
<evidence type="ECO:0000259" key="9">
    <source>
        <dbReference type="Pfam" id="PF01636"/>
    </source>
</evidence>
<evidence type="ECO:0000313" key="10">
    <source>
        <dbReference type="EMBL" id="MDV4316838.1"/>
    </source>
</evidence>
<dbReference type="InterPro" id="IPR050249">
    <property type="entry name" value="Pseudomonas-type_ThrB"/>
</dbReference>
<dbReference type="GO" id="GO:0009088">
    <property type="term" value="P:threonine biosynthetic process"/>
    <property type="evidence" value="ECO:0007669"/>
    <property type="project" value="UniProtKB-UniRule"/>
</dbReference>
<proteinExistence type="inferred from homology"/>
<comment type="caution">
    <text evidence="10">The sequence shown here is derived from an EMBL/GenBank/DDBJ whole genome shotgun (WGS) entry which is preliminary data.</text>
</comment>
<reference evidence="10" key="1">
    <citation type="submission" date="2023-10" db="EMBL/GenBank/DDBJ databases">
        <authorList>
            <person name="Sykes E.M.E."/>
            <person name="Khan I.U.H."/>
            <person name="Kumar A."/>
        </authorList>
    </citation>
    <scope>NUCLEOTIDE SEQUENCE</scope>
    <source>
        <strain evidence="10">IK5</strain>
    </source>
</reference>
<evidence type="ECO:0000256" key="1">
    <source>
        <dbReference type="ARBA" id="ARBA00022605"/>
    </source>
</evidence>
<accession>A0AAW8Z2F3</accession>
<protein>
    <recommendedName>
        <fullName evidence="8">Homoserine kinase</fullName>
        <shortName evidence="8">HK</shortName>
        <shortName evidence="8">HSK</shortName>
        <ecNumber evidence="8">2.7.1.39</ecNumber>
    </recommendedName>
</protein>
<evidence type="ECO:0000256" key="8">
    <source>
        <dbReference type="HAMAP-Rule" id="MF_00301"/>
    </source>
</evidence>
<dbReference type="InterPro" id="IPR002575">
    <property type="entry name" value="Aminoglycoside_PTrfase"/>
</dbReference>
<organism evidence="10 11">
    <name type="scientific">Acinetobacter indicus</name>
    <dbReference type="NCBI Taxonomy" id="756892"/>
    <lineage>
        <taxon>Bacteria</taxon>
        <taxon>Pseudomonadati</taxon>
        <taxon>Pseudomonadota</taxon>
        <taxon>Gammaproteobacteria</taxon>
        <taxon>Moraxellales</taxon>
        <taxon>Moraxellaceae</taxon>
        <taxon>Acinetobacter</taxon>
    </lineage>
</organism>
<dbReference type="SUPFAM" id="SSF56112">
    <property type="entry name" value="Protein kinase-like (PK-like)"/>
    <property type="match status" value="1"/>
</dbReference>
<keyword evidence="2 8" id="KW-0808">Transferase</keyword>
<dbReference type="PANTHER" id="PTHR21064">
    <property type="entry name" value="AMINOGLYCOSIDE PHOSPHOTRANSFERASE DOMAIN-CONTAINING PROTEIN-RELATED"/>
    <property type="match status" value="1"/>
</dbReference>
<evidence type="ECO:0000256" key="5">
    <source>
        <dbReference type="ARBA" id="ARBA00022777"/>
    </source>
</evidence>
<name>A0AAW8Z2F3_9GAMM</name>
<evidence type="ECO:0000256" key="4">
    <source>
        <dbReference type="ARBA" id="ARBA00022741"/>
    </source>
</evidence>
<gene>
    <name evidence="8" type="primary">thrB</name>
    <name evidence="10" type="ORF">MSG88_14005</name>
</gene>
<keyword evidence="1 8" id="KW-0028">Amino-acid biosynthesis</keyword>
<dbReference type="RefSeq" id="WP_016658421.1">
    <property type="nucleotide sequence ID" value="NZ_JAAZSD010000004.1"/>
</dbReference>
<keyword evidence="3 8" id="KW-0791">Threonine biosynthesis</keyword>
<dbReference type="Gene3D" id="3.30.200.20">
    <property type="entry name" value="Phosphorylase Kinase, domain 1"/>
    <property type="match status" value="1"/>
</dbReference>
<evidence type="ECO:0000313" key="11">
    <source>
        <dbReference type="Proteomes" id="UP001284654"/>
    </source>
</evidence>